<evidence type="ECO:0000313" key="2">
    <source>
        <dbReference type="Proteomes" id="UP000282087"/>
    </source>
</evidence>
<organism evidence="1 2">
    <name type="scientific">Peronospora effusa</name>
    <dbReference type="NCBI Taxonomy" id="542832"/>
    <lineage>
        <taxon>Eukaryota</taxon>
        <taxon>Sar</taxon>
        <taxon>Stramenopiles</taxon>
        <taxon>Oomycota</taxon>
        <taxon>Peronosporomycetes</taxon>
        <taxon>Peronosporales</taxon>
        <taxon>Peronosporaceae</taxon>
        <taxon>Peronospora</taxon>
    </lineage>
</organism>
<dbReference type="AlphaFoldDB" id="A0A3M6VAZ4"/>
<sequence length="119" mass="13273">MFLLALATHSQIHYQQLKFSTNSSIAMFKQVAASLVLVVLGLDPTKAQDIAPSTQHFRVTDSGRKLEATPSSLPHGALANPLYEANVSIPGCKWYEYFYPWSCCGTNSCKGRYKQKHHQ</sequence>
<keyword evidence="2" id="KW-1185">Reference proteome</keyword>
<accession>A0A3M6VAZ4</accession>
<dbReference type="Proteomes" id="UP000282087">
    <property type="component" value="Unassembled WGS sequence"/>
</dbReference>
<name>A0A3M6VAZ4_9STRA</name>
<gene>
    <name evidence="1" type="ORF">DD238_007383</name>
</gene>
<protein>
    <submittedName>
        <fullName evidence="1">Uncharacterized protein</fullName>
    </submittedName>
</protein>
<evidence type="ECO:0000313" key="1">
    <source>
        <dbReference type="EMBL" id="RMX63729.1"/>
    </source>
</evidence>
<reference evidence="1 2" key="1">
    <citation type="submission" date="2018-06" db="EMBL/GenBank/DDBJ databases">
        <title>Comparative genomics of downy mildews reveals potential adaptations to biotrophy.</title>
        <authorList>
            <person name="Fletcher K."/>
            <person name="Klosterman S.J."/>
            <person name="Derevnina L."/>
            <person name="Martin F."/>
            <person name="Koike S."/>
            <person name="Reyes Chin-Wo S."/>
            <person name="Mou B."/>
            <person name="Michelmore R."/>
        </authorList>
    </citation>
    <scope>NUCLEOTIDE SEQUENCE [LARGE SCALE GENOMIC DNA]</scope>
    <source>
        <strain evidence="1 2">R14</strain>
    </source>
</reference>
<comment type="caution">
    <text evidence="1">The sequence shown here is derived from an EMBL/GenBank/DDBJ whole genome shotgun (WGS) entry which is preliminary data.</text>
</comment>
<proteinExistence type="predicted"/>
<dbReference type="EMBL" id="QLLG01000371">
    <property type="protein sequence ID" value="RMX63729.1"/>
    <property type="molecule type" value="Genomic_DNA"/>
</dbReference>